<dbReference type="PROSITE" id="PS00518">
    <property type="entry name" value="ZF_RING_1"/>
    <property type="match status" value="1"/>
</dbReference>
<evidence type="ECO:0000313" key="12">
    <source>
        <dbReference type="EMBL" id="KAG9494757.1"/>
    </source>
</evidence>
<dbReference type="GO" id="GO:0006281">
    <property type="term" value="P:DNA repair"/>
    <property type="evidence" value="ECO:0007669"/>
    <property type="project" value="TreeGrafter"/>
</dbReference>
<comment type="caution">
    <text evidence="12">The sequence shown here is derived from an EMBL/GenBank/DDBJ whole genome shotgun (WGS) entry which is preliminary data.</text>
</comment>
<keyword evidence="5" id="KW-0378">Hydrolase</keyword>
<proteinExistence type="inferred from homology"/>
<dbReference type="InterPro" id="IPR001841">
    <property type="entry name" value="Znf_RING"/>
</dbReference>
<dbReference type="PROSITE" id="PS51194">
    <property type="entry name" value="HELICASE_CTER"/>
    <property type="match status" value="1"/>
</dbReference>
<gene>
    <name evidence="12" type="ORF">J7337_013896</name>
</gene>
<dbReference type="GeneID" id="68321752"/>
<sequence>MSKLQTQSRWCLTGTPIQNSLDDFGALLASIKVPPFETTAHFDHYVINPIKENRRKGFSMLRKVVAATCLRRTKATYGQILNLPQKTERVEVIDMSREDRRLYEFFKRFSYLTAGLDKISKKKPATNILVLISMLRLICNHGEALLPEAALKAWKERDSSVLSWEVLEANIKRCISCKFEIEESDTAISLTEDLPCGHTMCSRCASKLQSPPGLAPCLECRAPAESQAIPMIGAGLSPSEAMNGNASKPKPPPSAKVQALIRNISRAEKGPESRVARPKSYWTKMLDLIGFALNSQGFQFQRIDGQSSMSQRKAALETFGGDSECNVMLASIGAAGEGIDLTSASIVHIVEPHWNPMAEAQAVDRVHRIGQQKDVYVIRYIANDSIEQYVQWMQRDKQRLIAESLSISEDKPQDVDEARWKRVFYRNTRQFFL</sequence>
<evidence type="ECO:0000256" key="8">
    <source>
        <dbReference type="ARBA" id="ARBA00022840"/>
    </source>
</evidence>
<name>A0A9P8D3S7_9HYPO</name>
<dbReference type="KEGG" id="fmu:J7337_013896"/>
<dbReference type="InterPro" id="IPR049730">
    <property type="entry name" value="SNF2/RAD54-like_C"/>
</dbReference>
<keyword evidence="13" id="KW-1185">Reference proteome</keyword>
<evidence type="ECO:0000256" key="4">
    <source>
        <dbReference type="ARBA" id="ARBA00022771"/>
    </source>
</evidence>
<evidence type="ECO:0000256" key="7">
    <source>
        <dbReference type="ARBA" id="ARBA00022833"/>
    </source>
</evidence>
<dbReference type="GO" id="GO:0004386">
    <property type="term" value="F:helicase activity"/>
    <property type="evidence" value="ECO:0007669"/>
    <property type="project" value="UniProtKB-KW"/>
</dbReference>
<dbReference type="Gene3D" id="3.30.40.10">
    <property type="entry name" value="Zinc/RING finger domain, C3HC4 (zinc finger)"/>
    <property type="match status" value="1"/>
</dbReference>
<evidence type="ECO:0000256" key="5">
    <source>
        <dbReference type="ARBA" id="ARBA00022801"/>
    </source>
</evidence>
<evidence type="ECO:0000259" key="11">
    <source>
        <dbReference type="PROSITE" id="PS51194"/>
    </source>
</evidence>
<dbReference type="Gene3D" id="3.40.50.10810">
    <property type="entry name" value="Tandem AAA-ATPase domain"/>
    <property type="match status" value="1"/>
</dbReference>
<dbReference type="EMBL" id="JAHBCI010000012">
    <property type="protein sequence ID" value="KAG9494757.1"/>
    <property type="molecule type" value="Genomic_DNA"/>
</dbReference>
<dbReference type="Pfam" id="PF00176">
    <property type="entry name" value="SNF2-rel_dom"/>
    <property type="match status" value="1"/>
</dbReference>
<evidence type="ECO:0000256" key="6">
    <source>
        <dbReference type="ARBA" id="ARBA00022806"/>
    </source>
</evidence>
<comment type="similarity">
    <text evidence="1">Belongs to the SNF2/RAD54 helicase family.</text>
</comment>
<dbReference type="RefSeq" id="XP_044673757.1">
    <property type="nucleotide sequence ID" value="XM_044831371.1"/>
</dbReference>
<dbReference type="InterPro" id="IPR050628">
    <property type="entry name" value="SNF2_RAD54_helicase_TF"/>
</dbReference>
<keyword evidence="4 9" id="KW-0863">Zinc-finger</keyword>
<dbReference type="GO" id="GO:0005634">
    <property type="term" value="C:nucleus"/>
    <property type="evidence" value="ECO:0007669"/>
    <property type="project" value="TreeGrafter"/>
</dbReference>
<dbReference type="GO" id="GO:0008094">
    <property type="term" value="F:ATP-dependent activity, acting on DNA"/>
    <property type="evidence" value="ECO:0007669"/>
    <property type="project" value="TreeGrafter"/>
</dbReference>
<dbReference type="PROSITE" id="PS50089">
    <property type="entry name" value="ZF_RING_2"/>
    <property type="match status" value="1"/>
</dbReference>
<protein>
    <submittedName>
        <fullName evidence="12">Uncharacterized protein</fullName>
    </submittedName>
</protein>
<dbReference type="SMART" id="SM00490">
    <property type="entry name" value="HELICc"/>
    <property type="match status" value="1"/>
</dbReference>
<dbReference type="AlphaFoldDB" id="A0A9P8D3S7"/>
<dbReference type="InterPro" id="IPR000330">
    <property type="entry name" value="SNF2_N"/>
</dbReference>
<evidence type="ECO:0000256" key="1">
    <source>
        <dbReference type="ARBA" id="ARBA00007025"/>
    </source>
</evidence>
<dbReference type="PANTHER" id="PTHR45626">
    <property type="entry name" value="TRANSCRIPTION TERMINATION FACTOR 2-RELATED"/>
    <property type="match status" value="1"/>
</dbReference>
<dbReference type="InterPro" id="IPR027417">
    <property type="entry name" value="P-loop_NTPase"/>
</dbReference>
<dbReference type="InterPro" id="IPR001650">
    <property type="entry name" value="Helicase_C-like"/>
</dbReference>
<dbReference type="InterPro" id="IPR013083">
    <property type="entry name" value="Znf_RING/FYVE/PHD"/>
</dbReference>
<feature type="domain" description="Helicase C-terminal" evidence="11">
    <location>
        <begin position="256"/>
        <end position="413"/>
    </location>
</feature>
<dbReference type="Gene3D" id="3.40.50.300">
    <property type="entry name" value="P-loop containing nucleotide triphosphate hydrolases"/>
    <property type="match status" value="1"/>
</dbReference>
<dbReference type="Proteomes" id="UP000827133">
    <property type="component" value="Unassembled WGS sequence"/>
</dbReference>
<evidence type="ECO:0000259" key="10">
    <source>
        <dbReference type="PROSITE" id="PS50089"/>
    </source>
</evidence>
<dbReference type="GO" id="GO:0016787">
    <property type="term" value="F:hydrolase activity"/>
    <property type="evidence" value="ECO:0007669"/>
    <property type="project" value="UniProtKB-KW"/>
</dbReference>
<dbReference type="GO" id="GO:0008270">
    <property type="term" value="F:zinc ion binding"/>
    <property type="evidence" value="ECO:0007669"/>
    <property type="project" value="UniProtKB-KW"/>
</dbReference>
<organism evidence="12 13">
    <name type="scientific">Fusarium musae</name>
    <dbReference type="NCBI Taxonomy" id="1042133"/>
    <lineage>
        <taxon>Eukaryota</taxon>
        <taxon>Fungi</taxon>
        <taxon>Dikarya</taxon>
        <taxon>Ascomycota</taxon>
        <taxon>Pezizomycotina</taxon>
        <taxon>Sordariomycetes</taxon>
        <taxon>Hypocreomycetidae</taxon>
        <taxon>Hypocreales</taxon>
        <taxon>Nectriaceae</taxon>
        <taxon>Fusarium</taxon>
    </lineage>
</organism>
<feature type="domain" description="RING-type" evidence="10">
    <location>
        <begin position="174"/>
        <end position="221"/>
    </location>
</feature>
<evidence type="ECO:0000256" key="2">
    <source>
        <dbReference type="ARBA" id="ARBA00022723"/>
    </source>
</evidence>
<reference evidence="12" key="1">
    <citation type="journal article" date="2021" name="Mol. Plant Microbe Interact.">
        <title>Telomere to telomere genome assembly of Fusarium musae F31, causal agent of crown rot disease of banana.</title>
        <authorList>
            <person name="Degradi L."/>
            <person name="Tava V."/>
            <person name="Kunova A."/>
            <person name="Cortesi P."/>
            <person name="Saracchi M."/>
            <person name="Pasquali M."/>
        </authorList>
    </citation>
    <scope>NUCLEOTIDE SEQUENCE</scope>
    <source>
        <strain evidence="12">F31</strain>
    </source>
</reference>
<accession>A0A9P8D3S7</accession>
<dbReference type="InterPro" id="IPR017907">
    <property type="entry name" value="Znf_RING_CS"/>
</dbReference>
<keyword evidence="8" id="KW-0067">ATP-binding</keyword>
<dbReference type="Pfam" id="PF00271">
    <property type="entry name" value="Helicase_C"/>
    <property type="match status" value="1"/>
</dbReference>
<keyword evidence="6" id="KW-0347">Helicase</keyword>
<dbReference type="SUPFAM" id="SSF52540">
    <property type="entry name" value="P-loop containing nucleoside triphosphate hydrolases"/>
    <property type="match status" value="2"/>
</dbReference>
<evidence type="ECO:0000256" key="9">
    <source>
        <dbReference type="PROSITE-ProRule" id="PRU00175"/>
    </source>
</evidence>
<evidence type="ECO:0000256" key="3">
    <source>
        <dbReference type="ARBA" id="ARBA00022741"/>
    </source>
</evidence>
<dbReference type="PANTHER" id="PTHR45626:SF52">
    <property type="entry name" value="SINGLE-STRANDED DNA-DEPENDENT ATPASE (EUROFUNG)"/>
    <property type="match status" value="1"/>
</dbReference>
<dbReference type="InterPro" id="IPR038718">
    <property type="entry name" value="SNF2-like_sf"/>
</dbReference>
<keyword evidence="3" id="KW-0547">Nucleotide-binding</keyword>
<keyword evidence="7" id="KW-0862">Zinc</keyword>
<dbReference type="GO" id="GO:0005524">
    <property type="term" value="F:ATP binding"/>
    <property type="evidence" value="ECO:0007669"/>
    <property type="project" value="UniProtKB-KW"/>
</dbReference>
<dbReference type="CDD" id="cd18793">
    <property type="entry name" value="SF2_C_SNF"/>
    <property type="match status" value="1"/>
</dbReference>
<evidence type="ECO:0000313" key="13">
    <source>
        <dbReference type="Proteomes" id="UP000827133"/>
    </source>
</evidence>
<keyword evidence="2" id="KW-0479">Metal-binding</keyword>